<dbReference type="PANTHER" id="PTHR35531">
    <property type="entry name" value="INNER MEMBRANE PROTEIN YBCI-RELATED"/>
    <property type="match status" value="1"/>
</dbReference>
<evidence type="ECO:0000313" key="3">
    <source>
        <dbReference type="Proteomes" id="UP000572680"/>
    </source>
</evidence>
<dbReference type="RefSeq" id="WP_182847753.1">
    <property type="nucleotide sequence ID" value="NZ_BAAALP010000025.1"/>
</dbReference>
<dbReference type="AlphaFoldDB" id="A0A7W3QQL9"/>
<reference evidence="2 3" key="1">
    <citation type="submission" date="2020-08" db="EMBL/GenBank/DDBJ databases">
        <title>Genomic Encyclopedia of Type Strains, Phase IV (KMG-IV): sequencing the most valuable type-strain genomes for metagenomic binning, comparative biology and taxonomic classification.</title>
        <authorList>
            <person name="Goeker M."/>
        </authorList>
    </citation>
    <scope>NUCLEOTIDE SEQUENCE [LARGE SCALE GENOMIC DNA]</scope>
    <source>
        <strain evidence="2 3">DSM 44197</strain>
    </source>
</reference>
<protein>
    <submittedName>
        <fullName evidence="2">Membrane-bound metal-dependent hydrolase YbcI (DUF457 family)</fullName>
    </submittedName>
</protein>
<keyword evidence="2" id="KW-0378">Hydrolase</keyword>
<name>A0A7W3QQL9_ACTNM</name>
<dbReference type="Proteomes" id="UP000572680">
    <property type="component" value="Unassembled WGS sequence"/>
</dbReference>
<feature type="transmembrane region" description="Helical" evidence="1">
    <location>
        <begin position="110"/>
        <end position="127"/>
    </location>
</feature>
<proteinExistence type="predicted"/>
<dbReference type="PANTHER" id="PTHR35531:SF1">
    <property type="entry name" value="INNER MEMBRANE PROTEIN YBCI-RELATED"/>
    <property type="match status" value="1"/>
</dbReference>
<dbReference type="EMBL" id="JACJIA010000013">
    <property type="protein sequence ID" value="MBA8955781.1"/>
    <property type="molecule type" value="Genomic_DNA"/>
</dbReference>
<organism evidence="2 3">
    <name type="scientific">Actinomadura namibiensis</name>
    <dbReference type="NCBI Taxonomy" id="182080"/>
    <lineage>
        <taxon>Bacteria</taxon>
        <taxon>Bacillati</taxon>
        <taxon>Actinomycetota</taxon>
        <taxon>Actinomycetes</taxon>
        <taxon>Streptosporangiales</taxon>
        <taxon>Thermomonosporaceae</taxon>
        <taxon>Actinomadura</taxon>
    </lineage>
</organism>
<dbReference type="Pfam" id="PF04307">
    <property type="entry name" value="YdjM"/>
    <property type="match status" value="2"/>
</dbReference>
<dbReference type="InterPro" id="IPR007404">
    <property type="entry name" value="YdjM-like"/>
</dbReference>
<keyword evidence="1" id="KW-0812">Transmembrane</keyword>
<evidence type="ECO:0000313" key="2">
    <source>
        <dbReference type="EMBL" id="MBA8955781.1"/>
    </source>
</evidence>
<feature type="transmembrane region" description="Helical" evidence="1">
    <location>
        <begin position="208"/>
        <end position="227"/>
    </location>
</feature>
<gene>
    <name evidence="2" type="ORF">HNR61_007463</name>
</gene>
<keyword evidence="1" id="KW-1133">Transmembrane helix</keyword>
<keyword evidence="1" id="KW-0472">Membrane</keyword>
<dbReference type="GO" id="GO:0016787">
    <property type="term" value="F:hydrolase activity"/>
    <property type="evidence" value="ECO:0007669"/>
    <property type="project" value="UniProtKB-KW"/>
</dbReference>
<keyword evidence="3" id="KW-1185">Reference proteome</keyword>
<sequence length="244" mass="26261">MMGKTHALSGALAWLGAVPLLTQHDLLGDYAVKLSPEQMLAGAVVCAGAALLPDVDHHNGRIANTFGPITQTFCKYVGKISGGHRMATHSILFAVAMGFAMDWLATNYVYGWWAALFVIVGFGLRGIGFDFEGREPQSALADCALAGLAVWLMHDLDMSFVGFAVTLGCLAHVLGDCLTPRGCPVLWPAPWRLEIPLVPRTDGTVERFVVMPLLLLGVVILTLRSVLGDIAADWMHAHGWIDRG</sequence>
<comment type="caution">
    <text evidence="2">The sequence shown here is derived from an EMBL/GenBank/DDBJ whole genome shotgun (WGS) entry which is preliminary data.</text>
</comment>
<accession>A0A7W3QQL9</accession>
<evidence type="ECO:0000256" key="1">
    <source>
        <dbReference type="SAM" id="Phobius"/>
    </source>
</evidence>